<dbReference type="EMBL" id="CP077076">
    <property type="protein sequence ID" value="QXH53310.1"/>
    <property type="molecule type" value="Genomic_DNA"/>
</dbReference>
<organism evidence="2 3">
    <name type="scientific">Pseudomonas fakonensis</name>
    <dbReference type="NCBI Taxonomy" id="2842355"/>
    <lineage>
        <taxon>Bacteria</taxon>
        <taxon>Pseudomonadati</taxon>
        <taxon>Pseudomonadota</taxon>
        <taxon>Gammaproteobacteria</taxon>
        <taxon>Pseudomonadales</taxon>
        <taxon>Pseudomonadaceae</taxon>
        <taxon>Pseudomonas</taxon>
    </lineage>
</organism>
<evidence type="ECO:0000313" key="2">
    <source>
        <dbReference type="EMBL" id="QXH53310.1"/>
    </source>
</evidence>
<dbReference type="RefSeq" id="WP_217842715.1">
    <property type="nucleotide sequence ID" value="NZ_CP077076.1"/>
</dbReference>
<dbReference type="InterPro" id="IPR024467">
    <property type="entry name" value="Xre/MbcA/ParS-like_toxin-bd"/>
</dbReference>
<keyword evidence="3" id="KW-1185">Reference proteome</keyword>
<dbReference type="Proteomes" id="UP001046350">
    <property type="component" value="Chromosome"/>
</dbReference>
<dbReference type="Pfam" id="PF09722">
    <property type="entry name" value="Xre_MbcA_ParS_C"/>
    <property type="match status" value="1"/>
</dbReference>
<accession>A0ABX8NBW6</accession>
<reference evidence="2" key="1">
    <citation type="journal article" date="2021" name="Microorganisms">
        <title>The Ever-Expanding Pseudomonas Genus: Description of 43 New Species and Partition of the Pseudomonas putida Group.</title>
        <authorList>
            <person name="Girard L."/>
            <person name="Lood C."/>
            <person name="Hofte M."/>
            <person name="Vandamme P."/>
            <person name="Rokni-Zadeh H."/>
            <person name="van Noort V."/>
            <person name="Lavigne R."/>
            <person name="De Mot R."/>
        </authorList>
    </citation>
    <scope>NUCLEOTIDE SEQUENCE</scope>
    <source>
        <strain evidence="2">COW40</strain>
    </source>
</reference>
<sequence length="63" mass="7082">MDHLNQALAEAERVFGDREKAAAWMSQPRAVFSNRSALQLACDEVGYQKVKDELSRLEHGFGC</sequence>
<evidence type="ECO:0000313" key="3">
    <source>
        <dbReference type="Proteomes" id="UP001046350"/>
    </source>
</evidence>
<gene>
    <name evidence="2" type="ORF">KSS94_09410</name>
</gene>
<feature type="domain" description="Antitoxin Xre/MbcA/ParS-like toxin-binding" evidence="1">
    <location>
        <begin position="11"/>
        <end position="60"/>
    </location>
</feature>
<evidence type="ECO:0000259" key="1">
    <source>
        <dbReference type="Pfam" id="PF09722"/>
    </source>
</evidence>
<protein>
    <submittedName>
        <fullName evidence="2">MbcA/ParS/Xre antitoxin family protein</fullName>
    </submittedName>
</protein>
<proteinExistence type="predicted"/>
<name>A0ABX8NBW6_9PSED</name>